<dbReference type="InterPro" id="IPR024248">
    <property type="entry name" value="DUF2695"/>
</dbReference>
<name>A0AA46Y9R7_9XANT</name>
<proteinExistence type="predicted"/>
<gene>
    <name evidence="2" type="ORF">NG824_01890</name>
</gene>
<evidence type="ECO:0000313" key="2">
    <source>
        <dbReference type="EMBL" id="UYK89235.1"/>
    </source>
</evidence>
<accession>A0AA46Y9R7</accession>
<feature type="region of interest" description="Disordered" evidence="1">
    <location>
        <begin position="1"/>
        <end position="26"/>
    </location>
</feature>
<organism evidence="2 3">
    <name type="scientific">Xanthomonas sacchari</name>
    <dbReference type="NCBI Taxonomy" id="56458"/>
    <lineage>
        <taxon>Bacteria</taxon>
        <taxon>Pseudomonadati</taxon>
        <taxon>Pseudomonadota</taxon>
        <taxon>Gammaproteobacteria</taxon>
        <taxon>Lysobacterales</taxon>
        <taxon>Lysobacteraceae</taxon>
        <taxon>Xanthomonas</taxon>
    </lineage>
</organism>
<dbReference type="RefSeq" id="WP_267093338.1">
    <property type="nucleotide sequence ID" value="NZ_CP099534.1"/>
</dbReference>
<dbReference type="EMBL" id="CP099534">
    <property type="protein sequence ID" value="UYK89235.1"/>
    <property type="molecule type" value="Genomic_DNA"/>
</dbReference>
<evidence type="ECO:0000313" key="3">
    <source>
        <dbReference type="Proteomes" id="UP001164392"/>
    </source>
</evidence>
<protein>
    <submittedName>
        <fullName evidence="2">DUF2695 domain-containing protein</fullName>
    </submittedName>
</protein>
<dbReference type="AlphaFoldDB" id="A0AA46Y9R7"/>
<evidence type="ECO:0000256" key="1">
    <source>
        <dbReference type="SAM" id="MobiDB-lite"/>
    </source>
</evidence>
<dbReference type="Proteomes" id="UP001164392">
    <property type="component" value="Chromosome"/>
</dbReference>
<sequence length="98" mass="10943">MTENPEAQRRNALRTTVQSEPRASEEAALPLPKETLWALFDYLNDALADGCDHSLRLTTQFLASQDVAPESVIPWLGAHGGFCDCEVLFNVEERWGKP</sequence>
<dbReference type="Pfam" id="PF10905">
    <property type="entry name" value="DUF2695"/>
    <property type="match status" value="1"/>
</dbReference>
<reference evidence="2" key="1">
    <citation type="submission" date="2022-06" db="EMBL/GenBank/DDBJ databases">
        <title>Dynamics of rice microbiomes reveals core vertical transmitted seed endophytes.</title>
        <authorList>
            <person name="Liao K."/>
            <person name="Zhang X."/>
        </authorList>
    </citation>
    <scope>NUCLEOTIDE SEQUENCE</scope>
    <source>
        <strain evidence="2">JR3-14</strain>
    </source>
</reference>